<reference evidence="13" key="1">
    <citation type="submission" date="2022-11" db="UniProtKB">
        <authorList>
            <consortium name="EnsemblMetazoa"/>
        </authorList>
    </citation>
    <scope>IDENTIFICATION</scope>
</reference>
<evidence type="ECO:0000256" key="4">
    <source>
        <dbReference type="ARBA" id="ARBA00022827"/>
    </source>
</evidence>
<accession>A0A914BFB5</accession>
<keyword evidence="8 10" id="KW-0496">Mitochondrion</keyword>
<dbReference type="AlphaFoldDB" id="A0A914BFB5"/>
<dbReference type="GO" id="GO:0034354">
    <property type="term" value="P:'de novo' NAD+ biosynthetic process from L-tryptophan"/>
    <property type="evidence" value="ECO:0007669"/>
    <property type="project" value="UniProtKB-UniRule"/>
</dbReference>
<keyword evidence="11" id="KW-1133">Transmembrane helix</keyword>
<comment type="pathway">
    <text evidence="10">Cofactor biosynthesis; NAD(+) biosynthesis; quinolinate from L-kynurenine: step 1/3.</text>
</comment>
<dbReference type="HAMAP" id="MF_01971">
    <property type="entry name" value="Kynurenine_monooxygenase"/>
    <property type="match status" value="1"/>
</dbReference>
<comment type="similarity">
    <text evidence="10">Belongs to the aromatic-ring hydroxylase family. KMO subfamily.</text>
</comment>
<dbReference type="GO" id="GO:0019805">
    <property type="term" value="P:quinolinate biosynthetic process"/>
    <property type="evidence" value="ECO:0007669"/>
    <property type="project" value="UniProtKB-UniRule"/>
</dbReference>
<comment type="cofactor">
    <cofactor evidence="1 10">
        <name>FAD</name>
        <dbReference type="ChEBI" id="CHEBI:57692"/>
    </cofactor>
</comment>
<dbReference type="OMA" id="MSYHIRK"/>
<dbReference type="GO" id="GO:0005741">
    <property type="term" value="C:mitochondrial outer membrane"/>
    <property type="evidence" value="ECO:0007669"/>
    <property type="project" value="TreeGrafter"/>
</dbReference>
<name>A0A914BFB5_PATMI</name>
<organism evidence="13 14">
    <name type="scientific">Patiria miniata</name>
    <name type="common">Bat star</name>
    <name type="synonym">Asterina miniata</name>
    <dbReference type="NCBI Taxonomy" id="46514"/>
    <lineage>
        <taxon>Eukaryota</taxon>
        <taxon>Metazoa</taxon>
        <taxon>Echinodermata</taxon>
        <taxon>Eleutherozoa</taxon>
        <taxon>Asterozoa</taxon>
        <taxon>Asteroidea</taxon>
        <taxon>Valvatacea</taxon>
        <taxon>Valvatida</taxon>
        <taxon>Asterinidae</taxon>
        <taxon>Patiria</taxon>
    </lineage>
</organism>
<comment type="function">
    <text evidence="10">Catalyzes the hydroxylation of L-kynurenine (L-Kyn) to form 3-hydroxy-L-kynurenine (L-3OHKyn). Required for synthesis of quinolinic acid.</text>
</comment>
<feature type="domain" description="FAD-binding" evidence="12">
    <location>
        <begin position="16"/>
        <end position="343"/>
    </location>
</feature>
<protein>
    <recommendedName>
        <fullName evidence="10">Kynurenine 3-monooxygenase</fullName>
        <ecNumber evidence="10">1.14.13.9</ecNumber>
    </recommendedName>
    <alternativeName>
        <fullName evidence="10">Kynurenine 3-hydroxylase</fullName>
    </alternativeName>
</protein>
<dbReference type="PRINTS" id="PR00420">
    <property type="entry name" value="RNGMNOXGNASE"/>
</dbReference>
<dbReference type="FunFam" id="3.50.50.60:FF:000129">
    <property type="entry name" value="Kynurenine 3-monooxygenase"/>
    <property type="match status" value="1"/>
</dbReference>
<dbReference type="PANTHER" id="PTHR46028:SF2">
    <property type="entry name" value="KYNURENINE 3-MONOOXYGENASE"/>
    <property type="match status" value="1"/>
</dbReference>
<evidence type="ECO:0000256" key="11">
    <source>
        <dbReference type="SAM" id="Phobius"/>
    </source>
</evidence>
<keyword evidence="11" id="KW-0472">Membrane</keyword>
<sequence>MTTSSSNEAPPNCARHVAVIGGGLVGSLQACFLAEKGFEVELFEAKEDIRTRKYASGRSINLGLSHRGREALKLVGLEDEVIRNGAVPMHGRMIHSLSGKTSAQAYGKKGQNVLSMDRRRLNETLLTAAESYPNVKTHFRHKLVQAELDKGTIVILDRNTDREFTLRPDLIVGCDGVNSAMRAALFEYGLINYSQEYLTHGYMELHIPAKDGKFAMEANYLHVWPREPFTMIATPNPDGTFNCALFLPLEEFADIKIRGRQVCLEFFREHFPDAVTLIGEQELTESFIANRACKLMSIKCSPYHYKDKAVIIGDAAHAMVPFYGQGMNCGFEDCIVFSEALDKFDGDLAKVLPAFSEYRSPDAQAMCDLNLYNFKEMRSLVNSRWFLFRKYLDWFLQWLFPKRHIPLYTMVTFSRIRYGEVVRRWKRQTKIVNWTLFGMACLSVVVTGIFIRRFVNLE</sequence>
<evidence type="ECO:0000256" key="5">
    <source>
        <dbReference type="ARBA" id="ARBA00022857"/>
    </source>
</evidence>
<dbReference type="InterPro" id="IPR027545">
    <property type="entry name" value="Kynurenine_monooxygenase"/>
</dbReference>
<dbReference type="Pfam" id="PF01494">
    <property type="entry name" value="FAD_binding_3"/>
    <property type="match status" value="1"/>
</dbReference>
<comment type="catalytic activity">
    <reaction evidence="9 10">
        <text>L-kynurenine + NADPH + O2 + H(+) = 3-hydroxy-L-kynurenine + NADP(+) + H2O</text>
        <dbReference type="Rhea" id="RHEA:20545"/>
        <dbReference type="ChEBI" id="CHEBI:15377"/>
        <dbReference type="ChEBI" id="CHEBI:15378"/>
        <dbReference type="ChEBI" id="CHEBI:15379"/>
        <dbReference type="ChEBI" id="CHEBI:57783"/>
        <dbReference type="ChEBI" id="CHEBI:57959"/>
        <dbReference type="ChEBI" id="CHEBI:58125"/>
        <dbReference type="ChEBI" id="CHEBI:58349"/>
        <dbReference type="EC" id="1.14.13.9"/>
    </reaction>
</comment>
<keyword evidence="3 10" id="KW-0662">Pyridine nucleotide biosynthesis</keyword>
<dbReference type="InterPro" id="IPR036188">
    <property type="entry name" value="FAD/NAD-bd_sf"/>
</dbReference>
<evidence type="ECO:0000313" key="14">
    <source>
        <dbReference type="Proteomes" id="UP000887568"/>
    </source>
</evidence>
<dbReference type="GO" id="GO:0043420">
    <property type="term" value="P:anthranilate metabolic process"/>
    <property type="evidence" value="ECO:0007669"/>
    <property type="project" value="UniProtKB-UniRule"/>
</dbReference>
<keyword evidence="4 10" id="KW-0274">FAD</keyword>
<dbReference type="Gene3D" id="3.50.50.60">
    <property type="entry name" value="FAD/NAD(P)-binding domain"/>
    <property type="match status" value="1"/>
</dbReference>
<dbReference type="GO" id="GO:0071949">
    <property type="term" value="F:FAD binding"/>
    <property type="evidence" value="ECO:0007669"/>
    <property type="project" value="InterPro"/>
</dbReference>
<dbReference type="GO" id="GO:0070189">
    <property type="term" value="P:kynurenine metabolic process"/>
    <property type="evidence" value="ECO:0007669"/>
    <property type="project" value="TreeGrafter"/>
</dbReference>
<keyword evidence="5 10" id="KW-0521">NADP</keyword>
<keyword evidence="14" id="KW-1185">Reference proteome</keyword>
<dbReference type="SUPFAM" id="SSF51905">
    <property type="entry name" value="FAD/NAD(P)-binding domain"/>
    <property type="match status" value="1"/>
</dbReference>
<evidence type="ECO:0000256" key="1">
    <source>
        <dbReference type="ARBA" id="ARBA00001974"/>
    </source>
</evidence>
<evidence type="ECO:0000259" key="12">
    <source>
        <dbReference type="Pfam" id="PF01494"/>
    </source>
</evidence>
<dbReference type="EC" id="1.14.13.9" evidence="10"/>
<proteinExistence type="inferred from homology"/>
<dbReference type="GO" id="GO:0004502">
    <property type="term" value="F:kynurenine 3-monooxygenase activity"/>
    <property type="evidence" value="ECO:0007669"/>
    <property type="project" value="UniProtKB-UniRule"/>
</dbReference>
<keyword evidence="2 10" id="KW-0285">Flavoprotein</keyword>
<dbReference type="Proteomes" id="UP000887568">
    <property type="component" value="Unplaced"/>
</dbReference>
<evidence type="ECO:0000256" key="8">
    <source>
        <dbReference type="ARBA" id="ARBA00023128"/>
    </source>
</evidence>
<evidence type="ECO:0000256" key="6">
    <source>
        <dbReference type="ARBA" id="ARBA00023002"/>
    </source>
</evidence>
<keyword evidence="6 10" id="KW-0560">Oxidoreductase</keyword>
<keyword evidence="7 10" id="KW-0503">Monooxygenase</keyword>
<keyword evidence="11" id="KW-0812">Transmembrane</keyword>
<gene>
    <name evidence="10" type="primary">KMO</name>
</gene>
<dbReference type="OrthoDB" id="10053569at2759"/>
<dbReference type="EnsemblMetazoa" id="XM_038218204.1">
    <property type="protein sequence ID" value="XP_038074132.1"/>
    <property type="gene ID" value="LOC119742163"/>
</dbReference>
<feature type="transmembrane region" description="Helical" evidence="11">
    <location>
        <begin position="431"/>
        <end position="451"/>
    </location>
</feature>
<evidence type="ECO:0000256" key="10">
    <source>
        <dbReference type="HAMAP-Rule" id="MF_03018"/>
    </source>
</evidence>
<dbReference type="InterPro" id="IPR002938">
    <property type="entry name" value="FAD-bd"/>
</dbReference>
<comment type="subcellular location">
    <subcellularLocation>
        <location evidence="10">Mitochondrion</location>
    </subcellularLocation>
</comment>
<evidence type="ECO:0000256" key="2">
    <source>
        <dbReference type="ARBA" id="ARBA00022630"/>
    </source>
</evidence>
<dbReference type="GO" id="GO:0006569">
    <property type="term" value="P:L-tryptophan catabolic process"/>
    <property type="evidence" value="ECO:0007669"/>
    <property type="project" value="UniProtKB-UniRule"/>
</dbReference>
<dbReference type="PANTHER" id="PTHR46028">
    <property type="entry name" value="KYNURENINE 3-MONOOXYGENASE"/>
    <property type="match status" value="1"/>
</dbReference>
<evidence type="ECO:0000256" key="3">
    <source>
        <dbReference type="ARBA" id="ARBA00022642"/>
    </source>
</evidence>
<evidence type="ECO:0000256" key="9">
    <source>
        <dbReference type="ARBA" id="ARBA00047818"/>
    </source>
</evidence>
<evidence type="ECO:0000313" key="13">
    <source>
        <dbReference type="EnsemblMetazoa" id="XP_038074132.1"/>
    </source>
</evidence>
<evidence type="ECO:0000256" key="7">
    <source>
        <dbReference type="ARBA" id="ARBA00023033"/>
    </source>
</evidence>